<evidence type="ECO:0000256" key="2">
    <source>
        <dbReference type="SAM" id="SignalP"/>
    </source>
</evidence>
<keyword evidence="4" id="KW-1185">Reference proteome</keyword>
<dbReference type="InterPro" id="IPR004564">
    <property type="entry name" value="OM_lipoprot_carrier_LolA-like"/>
</dbReference>
<keyword evidence="1 2" id="KW-0732">Signal</keyword>
<protein>
    <submittedName>
        <fullName evidence="3">Outer membrane lipoprotein carrier protein LolA</fullName>
    </submittedName>
</protein>
<evidence type="ECO:0000256" key="1">
    <source>
        <dbReference type="ARBA" id="ARBA00022729"/>
    </source>
</evidence>
<dbReference type="RefSeq" id="WP_140926843.1">
    <property type="nucleotide sequence ID" value="NZ_VFSU01000011.1"/>
</dbReference>
<evidence type="ECO:0000313" key="3">
    <source>
        <dbReference type="EMBL" id="TPE63766.1"/>
    </source>
</evidence>
<accession>A0A501XTA1</accession>
<feature type="signal peptide" evidence="2">
    <location>
        <begin position="1"/>
        <end position="19"/>
    </location>
</feature>
<dbReference type="Pfam" id="PF03548">
    <property type="entry name" value="LolA"/>
    <property type="match status" value="1"/>
</dbReference>
<dbReference type="Gene3D" id="2.50.20.10">
    <property type="entry name" value="Lipoprotein localisation LolA/LolB/LppX"/>
    <property type="match status" value="1"/>
</dbReference>
<keyword evidence="3" id="KW-0449">Lipoprotein</keyword>
<name>A0A501XTA1_9SPHN</name>
<dbReference type="PANTHER" id="PTHR35869:SF1">
    <property type="entry name" value="OUTER-MEMBRANE LIPOPROTEIN CARRIER PROTEIN"/>
    <property type="match status" value="1"/>
</dbReference>
<feature type="chain" id="PRO_5021205883" evidence="2">
    <location>
        <begin position="20"/>
        <end position="207"/>
    </location>
</feature>
<evidence type="ECO:0000313" key="4">
    <source>
        <dbReference type="Proteomes" id="UP000319897"/>
    </source>
</evidence>
<organism evidence="3 4">
    <name type="scientific">Sandaracinobacter neustonicus</name>
    <dbReference type="NCBI Taxonomy" id="1715348"/>
    <lineage>
        <taxon>Bacteria</taxon>
        <taxon>Pseudomonadati</taxon>
        <taxon>Pseudomonadota</taxon>
        <taxon>Alphaproteobacteria</taxon>
        <taxon>Sphingomonadales</taxon>
        <taxon>Sphingosinicellaceae</taxon>
        <taxon>Sandaracinobacter</taxon>
    </lineage>
</organism>
<proteinExistence type="predicted"/>
<dbReference type="AlphaFoldDB" id="A0A501XTA1"/>
<gene>
    <name evidence="3" type="ORF">FJQ54_02630</name>
</gene>
<dbReference type="PANTHER" id="PTHR35869">
    <property type="entry name" value="OUTER-MEMBRANE LIPOPROTEIN CARRIER PROTEIN"/>
    <property type="match status" value="1"/>
</dbReference>
<sequence length="207" mass="22046">MRYVAPLAVIALIAAPAAGAPSLADVQKALAATQTVSADFVQTATDGRQARGTMLLKRPGRVRFDYGPEASYLVVADGSRLSFVDYKVRQVSQWPVRQTPLGVLLDPNADLAKVAKIVPAADNPMPGTVGVLAQDAKRPDIGRILFFLAPDSAAPGGLRLTGWRVTDAQGNLTTVELRNMRFNAPIADSNFSFRDPRPVTKPPGRAG</sequence>
<dbReference type="InterPro" id="IPR029046">
    <property type="entry name" value="LolA/LolB/LppX"/>
</dbReference>
<comment type="caution">
    <text evidence="3">The sequence shown here is derived from an EMBL/GenBank/DDBJ whole genome shotgun (WGS) entry which is preliminary data.</text>
</comment>
<dbReference type="Proteomes" id="UP000319897">
    <property type="component" value="Unassembled WGS sequence"/>
</dbReference>
<dbReference type="CDD" id="cd16325">
    <property type="entry name" value="LolA"/>
    <property type="match status" value="1"/>
</dbReference>
<reference evidence="3 4" key="1">
    <citation type="submission" date="2019-06" db="EMBL/GenBank/DDBJ databases">
        <authorList>
            <person name="Lee I."/>
            <person name="Jang G.I."/>
            <person name="Hwang C.Y."/>
        </authorList>
    </citation>
    <scope>NUCLEOTIDE SEQUENCE [LARGE SCALE GENOMIC DNA]</scope>
    <source>
        <strain evidence="3 4">PAMC 28131</strain>
    </source>
</reference>
<dbReference type="SUPFAM" id="SSF89392">
    <property type="entry name" value="Prokaryotic lipoproteins and lipoprotein localization factors"/>
    <property type="match status" value="1"/>
</dbReference>
<dbReference type="EMBL" id="VFSU01000011">
    <property type="protein sequence ID" value="TPE63766.1"/>
    <property type="molecule type" value="Genomic_DNA"/>
</dbReference>
<dbReference type="OrthoDB" id="9800501at2"/>